<sequence length="437" mass="48561">MSIFDDDIDVEFVPRPSTSASVRSSSTSSEPLFLPGDDNSDNEDLTAGQQRDIDPVVGDIFDNVLENDENFNYVPLARKTTDYDELQREAEKRAKAKPLPPRREIVSSSPPPPDLGGTNDTGGSKKSTGKKEKEKRKPMRLDEARLVGPTGFPQLIEDTKAFKIKGKGHEARDLNRLLQIYQYWTHRMYPKSQFKDTVDRVEKLCHSKLMQNKLSMWRDEVHSKAHPDLEEAEGEIADDGEAVDPDETIPGRKPSSGPRSDAAAYASSSLSPPARPPSSVAPSNTGDEITAEEMAEMEMEMERRKEAAKATQSTTQNTPSNGDEFMMDVDDDLEAWMALEEAHDDRSMATSRTASTGRSPTTVPASSKTPINNARIASDVDDEQMWELSREMEVEEWGGQKQAVAKEVQSLDPQANLVTSERRLSTAEEGFDNEMYG</sequence>
<feature type="compositionally biased region" description="Low complexity" evidence="7">
    <location>
        <begin position="258"/>
        <end position="283"/>
    </location>
</feature>
<keyword evidence="4 6" id="KW-0539">Nucleus</keyword>
<dbReference type="GO" id="GO:0031298">
    <property type="term" value="C:replication fork protection complex"/>
    <property type="evidence" value="ECO:0007669"/>
    <property type="project" value="TreeGrafter"/>
</dbReference>
<dbReference type="GO" id="GO:0006974">
    <property type="term" value="P:DNA damage response"/>
    <property type="evidence" value="ECO:0007669"/>
    <property type="project" value="UniProtKB-KW"/>
</dbReference>
<feature type="compositionally biased region" description="Acidic residues" evidence="7">
    <location>
        <begin position="230"/>
        <end position="247"/>
    </location>
</feature>
<evidence type="ECO:0000313" key="9">
    <source>
        <dbReference type="EMBL" id="KAF5377033.1"/>
    </source>
</evidence>
<keyword evidence="3 6" id="KW-0227">DNA damage</keyword>
<dbReference type="GO" id="GO:0000076">
    <property type="term" value="P:DNA replication checkpoint signaling"/>
    <property type="evidence" value="ECO:0007669"/>
    <property type="project" value="UniProtKB-UniRule"/>
</dbReference>
<keyword evidence="10" id="KW-1185">Reference proteome</keyword>
<evidence type="ECO:0000256" key="4">
    <source>
        <dbReference type="ARBA" id="ARBA00023242"/>
    </source>
</evidence>
<feature type="region of interest" description="Disordered" evidence="7">
    <location>
        <begin position="228"/>
        <end position="326"/>
    </location>
</feature>
<gene>
    <name evidence="9" type="ORF">D9757_007729</name>
</gene>
<dbReference type="EMBL" id="JAACJN010000086">
    <property type="protein sequence ID" value="KAF5377033.1"/>
    <property type="molecule type" value="Genomic_DNA"/>
</dbReference>
<dbReference type="OrthoDB" id="437078at2759"/>
<feature type="compositionally biased region" description="Low complexity" evidence="7">
    <location>
        <begin position="14"/>
        <end position="29"/>
    </location>
</feature>
<dbReference type="GO" id="GO:0043111">
    <property type="term" value="P:replication fork arrest"/>
    <property type="evidence" value="ECO:0007669"/>
    <property type="project" value="TreeGrafter"/>
</dbReference>
<evidence type="ECO:0000256" key="5">
    <source>
        <dbReference type="ARBA" id="ARBA00023306"/>
    </source>
</evidence>
<feature type="region of interest" description="Disordered" evidence="7">
    <location>
        <begin position="85"/>
        <end position="143"/>
    </location>
</feature>
<dbReference type="GO" id="GO:0031297">
    <property type="term" value="P:replication fork processing"/>
    <property type="evidence" value="ECO:0007669"/>
    <property type="project" value="UniProtKB-UniRule"/>
</dbReference>
<feature type="compositionally biased region" description="Acidic residues" evidence="7">
    <location>
        <begin position="289"/>
        <end position="299"/>
    </location>
</feature>
<dbReference type="GO" id="GO:0003677">
    <property type="term" value="F:DNA binding"/>
    <property type="evidence" value="ECO:0007669"/>
    <property type="project" value="TreeGrafter"/>
</dbReference>
<dbReference type="PANTHER" id="PTHR13220">
    <property type="entry name" value="TIMELESS INTERACTING-RELATED"/>
    <property type="match status" value="1"/>
</dbReference>
<dbReference type="Proteomes" id="UP000518752">
    <property type="component" value="Unassembled WGS sequence"/>
</dbReference>
<evidence type="ECO:0000313" key="10">
    <source>
        <dbReference type="Proteomes" id="UP000518752"/>
    </source>
</evidence>
<comment type="similarity">
    <text evidence="2 6">Belongs to the CSM3 family.</text>
</comment>
<feature type="domain" description="Chromosome segregation in meiosis protein 3" evidence="8">
    <location>
        <begin position="141"/>
        <end position="221"/>
    </location>
</feature>
<keyword evidence="5 6" id="KW-0131">Cell cycle</keyword>
<dbReference type="Pfam" id="PF07962">
    <property type="entry name" value="Swi3"/>
    <property type="match status" value="1"/>
</dbReference>
<name>A0A8H5M149_9AGAR</name>
<evidence type="ECO:0000256" key="1">
    <source>
        <dbReference type="ARBA" id="ARBA00004123"/>
    </source>
</evidence>
<feature type="region of interest" description="Disordered" evidence="7">
    <location>
        <begin position="414"/>
        <end position="437"/>
    </location>
</feature>
<feature type="region of interest" description="Disordered" evidence="7">
    <location>
        <begin position="342"/>
        <end position="380"/>
    </location>
</feature>
<dbReference type="PANTHER" id="PTHR13220:SF11">
    <property type="entry name" value="TIMELESS-INTERACTING PROTEIN"/>
    <property type="match status" value="1"/>
</dbReference>
<dbReference type="InterPro" id="IPR012923">
    <property type="entry name" value="Csm3"/>
</dbReference>
<comment type="function">
    <text evidence="6">Plays an important role in the control of DNA replication and the maintenance of replication fork stability.</text>
</comment>
<feature type="region of interest" description="Disordered" evidence="7">
    <location>
        <begin position="14"/>
        <end position="54"/>
    </location>
</feature>
<dbReference type="AlphaFoldDB" id="A0A8H5M149"/>
<accession>A0A8H5M149</accession>
<evidence type="ECO:0000256" key="7">
    <source>
        <dbReference type="SAM" id="MobiDB-lite"/>
    </source>
</evidence>
<feature type="compositionally biased region" description="Polar residues" evidence="7">
    <location>
        <begin position="348"/>
        <end position="372"/>
    </location>
</feature>
<comment type="caution">
    <text evidence="9">The sequence shown here is derived from an EMBL/GenBank/DDBJ whole genome shotgun (WGS) entry which is preliminary data.</text>
</comment>
<reference evidence="9 10" key="1">
    <citation type="journal article" date="2020" name="ISME J.">
        <title>Uncovering the hidden diversity of litter-decomposition mechanisms in mushroom-forming fungi.</title>
        <authorList>
            <person name="Floudas D."/>
            <person name="Bentzer J."/>
            <person name="Ahren D."/>
            <person name="Johansson T."/>
            <person name="Persson P."/>
            <person name="Tunlid A."/>
        </authorList>
    </citation>
    <scope>NUCLEOTIDE SEQUENCE [LARGE SCALE GENOMIC DNA]</scope>
    <source>
        <strain evidence="9 10">CBS 406.79</strain>
    </source>
</reference>
<protein>
    <recommendedName>
        <fullName evidence="6">Chromosome segregation in meiosis protein</fullName>
    </recommendedName>
</protein>
<comment type="subcellular location">
    <subcellularLocation>
        <location evidence="1 6">Nucleus</location>
    </subcellularLocation>
</comment>
<proteinExistence type="inferred from homology"/>
<feature type="compositionally biased region" description="Polar residues" evidence="7">
    <location>
        <begin position="311"/>
        <end position="321"/>
    </location>
</feature>
<organism evidence="9 10">
    <name type="scientific">Collybiopsis confluens</name>
    <dbReference type="NCBI Taxonomy" id="2823264"/>
    <lineage>
        <taxon>Eukaryota</taxon>
        <taxon>Fungi</taxon>
        <taxon>Dikarya</taxon>
        <taxon>Basidiomycota</taxon>
        <taxon>Agaricomycotina</taxon>
        <taxon>Agaricomycetes</taxon>
        <taxon>Agaricomycetidae</taxon>
        <taxon>Agaricales</taxon>
        <taxon>Marasmiineae</taxon>
        <taxon>Omphalotaceae</taxon>
        <taxon>Collybiopsis</taxon>
    </lineage>
</organism>
<dbReference type="InterPro" id="IPR040038">
    <property type="entry name" value="TIPIN/Csm3/Swi3"/>
</dbReference>
<evidence type="ECO:0000256" key="6">
    <source>
        <dbReference type="RuleBase" id="RU366049"/>
    </source>
</evidence>
<evidence type="ECO:0000259" key="8">
    <source>
        <dbReference type="Pfam" id="PF07962"/>
    </source>
</evidence>
<evidence type="ECO:0000256" key="2">
    <source>
        <dbReference type="ARBA" id="ARBA00006075"/>
    </source>
</evidence>
<evidence type="ECO:0000256" key="3">
    <source>
        <dbReference type="ARBA" id="ARBA00022763"/>
    </source>
</evidence>